<keyword evidence="1" id="KW-0472">Membrane</keyword>
<reference evidence="2" key="1">
    <citation type="submission" date="2021-01" db="EMBL/GenBank/DDBJ databases">
        <title>Ramlibacter sp. strain AW1 16S ribosomal RNA gene Genome sequencing and assembly.</title>
        <authorList>
            <person name="Kang M."/>
        </authorList>
    </citation>
    <scope>NUCLEOTIDE SEQUENCE</scope>
    <source>
        <strain evidence="2">AW1</strain>
    </source>
</reference>
<evidence type="ECO:0000256" key="1">
    <source>
        <dbReference type="SAM" id="Phobius"/>
    </source>
</evidence>
<keyword evidence="3" id="KW-1185">Reference proteome</keyword>
<gene>
    <name evidence="2" type="ORF">JI739_02365</name>
</gene>
<name>A0A937D5W6_9BURK</name>
<proteinExistence type="predicted"/>
<accession>A0A937D5W6</accession>
<protein>
    <submittedName>
        <fullName evidence="2">Uncharacterized protein</fullName>
    </submittedName>
</protein>
<dbReference type="InterPro" id="IPR023352">
    <property type="entry name" value="MAPEG-like_dom_sf"/>
</dbReference>
<feature type="transmembrane region" description="Helical" evidence="1">
    <location>
        <begin position="42"/>
        <end position="61"/>
    </location>
</feature>
<dbReference type="AlphaFoldDB" id="A0A937D5W6"/>
<comment type="caution">
    <text evidence="2">The sequence shown here is derived from an EMBL/GenBank/DDBJ whole genome shotgun (WGS) entry which is preliminary data.</text>
</comment>
<sequence length="231" mass="24931">MPAFGPPRFRAAVGLLFLPYTGMVIAFTAIGSVLAHDLRWDRVAAIGLIHFLALGIGAHALDALGSRGTRPWGAAFTPRQLWLLAASSVLAAYGIGAWYMLQDAPLLWWIAIAEGFFLLAYNLEWFGGRFHTDGWFALSWGGLPVLAGYVLQTNTLSIAALLVATAMALLSLVEIKASRPYKALRRAAADEPLGDAQRAHMQQLEAILKSLSAGVMLLALGLLAWRWFGGS</sequence>
<feature type="transmembrane region" description="Helical" evidence="1">
    <location>
        <begin position="81"/>
        <end position="100"/>
    </location>
</feature>
<evidence type="ECO:0000313" key="2">
    <source>
        <dbReference type="EMBL" id="MBL0419181.1"/>
    </source>
</evidence>
<organism evidence="2 3">
    <name type="scientific">Ramlibacter aurantiacus</name>
    <dbReference type="NCBI Taxonomy" id="2801330"/>
    <lineage>
        <taxon>Bacteria</taxon>
        <taxon>Pseudomonadati</taxon>
        <taxon>Pseudomonadota</taxon>
        <taxon>Betaproteobacteria</taxon>
        <taxon>Burkholderiales</taxon>
        <taxon>Comamonadaceae</taxon>
        <taxon>Ramlibacter</taxon>
    </lineage>
</organism>
<feature type="transmembrane region" description="Helical" evidence="1">
    <location>
        <begin position="135"/>
        <end position="152"/>
    </location>
</feature>
<dbReference type="EMBL" id="JAEQNA010000001">
    <property type="protein sequence ID" value="MBL0419181.1"/>
    <property type="molecule type" value="Genomic_DNA"/>
</dbReference>
<keyword evidence="1" id="KW-0812">Transmembrane</keyword>
<feature type="transmembrane region" description="Helical" evidence="1">
    <location>
        <begin position="206"/>
        <end position="228"/>
    </location>
</feature>
<evidence type="ECO:0000313" key="3">
    <source>
        <dbReference type="Proteomes" id="UP000613011"/>
    </source>
</evidence>
<dbReference type="Proteomes" id="UP000613011">
    <property type="component" value="Unassembled WGS sequence"/>
</dbReference>
<feature type="transmembrane region" description="Helical" evidence="1">
    <location>
        <begin position="106"/>
        <end position="123"/>
    </location>
</feature>
<feature type="transmembrane region" description="Helical" evidence="1">
    <location>
        <begin position="158"/>
        <end position="175"/>
    </location>
</feature>
<feature type="transmembrane region" description="Helical" evidence="1">
    <location>
        <begin position="12"/>
        <end position="36"/>
    </location>
</feature>
<dbReference type="SUPFAM" id="SSF161084">
    <property type="entry name" value="MAPEG domain-like"/>
    <property type="match status" value="1"/>
</dbReference>
<keyword evidence="1" id="KW-1133">Transmembrane helix</keyword>